<evidence type="ECO:0000313" key="2">
    <source>
        <dbReference type="EMBL" id="KAF6465868.1"/>
    </source>
</evidence>
<feature type="region of interest" description="Disordered" evidence="1">
    <location>
        <begin position="124"/>
        <end position="154"/>
    </location>
</feature>
<reference evidence="2 3" key="1">
    <citation type="journal article" date="2020" name="Nature">
        <title>Six reference-quality genomes reveal evolution of bat adaptations.</title>
        <authorList>
            <person name="Jebb D."/>
            <person name="Huang Z."/>
            <person name="Pippel M."/>
            <person name="Hughes G.M."/>
            <person name="Lavrichenko K."/>
            <person name="Devanna P."/>
            <person name="Winkler S."/>
            <person name="Jermiin L.S."/>
            <person name="Skirmuntt E.C."/>
            <person name="Katzourakis A."/>
            <person name="Burkitt-Gray L."/>
            <person name="Ray D.A."/>
            <person name="Sullivan K.A.M."/>
            <person name="Roscito J.G."/>
            <person name="Kirilenko B.M."/>
            <person name="Davalos L.M."/>
            <person name="Corthals A.P."/>
            <person name="Power M.L."/>
            <person name="Jones G."/>
            <person name="Ransome R.D."/>
            <person name="Dechmann D.K.N."/>
            <person name="Locatelli A.G."/>
            <person name="Puechmaille S.J."/>
            <person name="Fedrigo O."/>
            <person name="Jarvis E.D."/>
            <person name="Hiller M."/>
            <person name="Vernes S.C."/>
            <person name="Myers E.W."/>
            <person name="Teeling E.C."/>
        </authorList>
    </citation>
    <scope>NUCLEOTIDE SEQUENCE [LARGE SCALE GENOMIC DNA]</scope>
    <source>
        <strain evidence="2">MRouAeg1</strain>
        <tissue evidence="2">Muscle</tissue>
    </source>
</reference>
<evidence type="ECO:0000256" key="1">
    <source>
        <dbReference type="SAM" id="MobiDB-lite"/>
    </source>
</evidence>
<evidence type="ECO:0000313" key="3">
    <source>
        <dbReference type="Proteomes" id="UP000593571"/>
    </source>
</evidence>
<dbReference type="AlphaFoldDB" id="A0A7J8H129"/>
<gene>
    <name evidence="2" type="ORF">HJG63_011252</name>
</gene>
<sequence length="187" mass="20087">MGAGRGPRRKKPHHCSQCAHSLWALPHLPFQTRILRQGVSQVPSTSSGTRMLFPVPNLPSGITYGHTLGFLLCPALLTALLLIPTSSQLPQPPSASHFFGPTFSLLIPEGQVGHKVLNATRVSRESPPATMMPSRGTSTQVARGPADGQGPGSEMPQVLLYPLCLRELEQSFISLTQRATNLPISVL</sequence>
<comment type="caution">
    <text evidence="2">The sequence shown here is derived from an EMBL/GenBank/DDBJ whole genome shotgun (WGS) entry which is preliminary data.</text>
</comment>
<dbReference type="Proteomes" id="UP000593571">
    <property type="component" value="Unassembled WGS sequence"/>
</dbReference>
<proteinExistence type="predicted"/>
<dbReference type="EMBL" id="JACASE010000005">
    <property type="protein sequence ID" value="KAF6465868.1"/>
    <property type="molecule type" value="Genomic_DNA"/>
</dbReference>
<accession>A0A7J8H129</accession>
<name>A0A7J8H129_ROUAE</name>
<organism evidence="2 3">
    <name type="scientific">Rousettus aegyptiacus</name>
    <name type="common">Egyptian fruit bat</name>
    <name type="synonym">Pteropus aegyptiacus</name>
    <dbReference type="NCBI Taxonomy" id="9407"/>
    <lineage>
        <taxon>Eukaryota</taxon>
        <taxon>Metazoa</taxon>
        <taxon>Chordata</taxon>
        <taxon>Craniata</taxon>
        <taxon>Vertebrata</taxon>
        <taxon>Euteleostomi</taxon>
        <taxon>Mammalia</taxon>
        <taxon>Eutheria</taxon>
        <taxon>Laurasiatheria</taxon>
        <taxon>Chiroptera</taxon>
        <taxon>Yinpterochiroptera</taxon>
        <taxon>Pteropodoidea</taxon>
        <taxon>Pteropodidae</taxon>
        <taxon>Rousettinae</taxon>
        <taxon>Rousettus</taxon>
    </lineage>
</organism>
<protein>
    <submittedName>
        <fullName evidence="2">Uncharacterized protein</fullName>
    </submittedName>
</protein>
<keyword evidence="3" id="KW-1185">Reference proteome</keyword>